<feature type="chain" id="PRO_5015073250" description="MotA/TolQ/ExbB proton channel domain-containing protein" evidence="2">
    <location>
        <begin position="25"/>
        <end position="192"/>
    </location>
</feature>
<gene>
    <name evidence="3" type="ORF">CFY86_09040</name>
    <name evidence="4" type="ORF">LM286_16980</name>
</gene>
<keyword evidence="1" id="KW-0472">Membrane</keyword>
<keyword evidence="2" id="KW-0732">Signal</keyword>
<feature type="transmembrane region" description="Helical" evidence="1">
    <location>
        <begin position="123"/>
        <end position="145"/>
    </location>
</feature>
<proteinExistence type="predicted"/>
<evidence type="ECO:0000313" key="4">
    <source>
        <dbReference type="EMBL" id="WWC10051.1"/>
    </source>
</evidence>
<reference evidence="3 5" key="1">
    <citation type="submission" date="2017-07" db="EMBL/GenBank/DDBJ databases">
        <title>Raoultella ornithinolytica strain HH3 draft genome.</title>
        <authorList>
            <person name="Duceppe M.-O."/>
            <person name="Huang H."/>
            <person name="Phipps-Todd B."/>
        </authorList>
    </citation>
    <scope>NUCLEOTIDE SEQUENCE [LARGE SCALE GENOMIC DNA]</scope>
    <source>
        <strain evidence="3 5">HH3</strain>
    </source>
</reference>
<organism evidence="3 5">
    <name type="scientific">Raoultella ornithinolytica</name>
    <name type="common">Klebsiella ornithinolytica</name>
    <dbReference type="NCBI Taxonomy" id="54291"/>
    <lineage>
        <taxon>Bacteria</taxon>
        <taxon>Pseudomonadati</taxon>
        <taxon>Pseudomonadota</taxon>
        <taxon>Gammaproteobacteria</taxon>
        <taxon>Enterobacterales</taxon>
        <taxon>Enterobacteriaceae</taxon>
        <taxon>Klebsiella/Raoultella group</taxon>
        <taxon>Raoultella</taxon>
    </lineage>
</organism>
<feature type="transmembrane region" description="Helical" evidence="1">
    <location>
        <begin position="41"/>
        <end position="62"/>
    </location>
</feature>
<dbReference type="Proteomes" id="UP000229713">
    <property type="component" value="Unassembled WGS sequence"/>
</dbReference>
<evidence type="ECO:0000313" key="6">
    <source>
        <dbReference type="Proteomes" id="UP001350972"/>
    </source>
</evidence>
<evidence type="ECO:0000256" key="1">
    <source>
        <dbReference type="SAM" id="Phobius"/>
    </source>
</evidence>
<evidence type="ECO:0000256" key="2">
    <source>
        <dbReference type="SAM" id="SignalP"/>
    </source>
</evidence>
<dbReference type="GeneID" id="93754987"/>
<sequence length="192" mass="21002">MFSRKTYWSAHAICLLFFSASVLAGEPSAQGQYLCEENYRCIFLPVILFIVICGTLVSILVIRRSLPETWSLADALSEDVELSAVTEVKETKDGIDTVTKTPLYDPAGKPVLETVMKASSSRLIALTGMLVILFMFIGFGSLILLDYGMTGKISSPESVGEIIKFLSAGMTLFAPYLVNKFSSLFQSLSSNK</sequence>
<protein>
    <recommendedName>
        <fullName evidence="7">MotA/TolQ/ExbB proton channel domain-containing protein</fullName>
    </recommendedName>
</protein>
<dbReference type="eggNOG" id="ENOG5032UA2">
    <property type="taxonomic scope" value="Bacteria"/>
</dbReference>
<feature type="signal peptide" evidence="2">
    <location>
        <begin position="1"/>
        <end position="24"/>
    </location>
</feature>
<keyword evidence="1" id="KW-1133">Transmembrane helix</keyword>
<name>A0A1Y6GQQ3_RAOOR</name>
<dbReference type="EMBL" id="NKYI01000016">
    <property type="protein sequence ID" value="PIK84832.1"/>
    <property type="molecule type" value="Genomic_DNA"/>
</dbReference>
<dbReference type="AlphaFoldDB" id="A0A1Y6GQQ3"/>
<dbReference type="PaxDb" id="1286170-RORB6_09790"/>
<dbReference type="RefSeq" id="WP_004860277.1">
    <property type="nucleotide sequence ID" value="NZ_ABDFAB020000012.1"/>
</dbReference>
<evidence type="ECO:0008006" key="7">
    <source>
        <dbReference type="Google" id="ProtNLM"/>
    </source>
</evidence>
<evidence type="ECO:0000313" key="3">
    <source>
        <dbReference type="EMBL" id="PIK84832.1"/>
    </source>
</evidence>
<accession>A0A1Y6GQQ3</accession>
<reference evidence="4 6" key="2">
    <citation type="submission" date="2024-02" db="EMBL/GenBank/DDBJ databases">
        <title>Tn5403 promotes plasmid rearrangements and degradation of the Klebsiella pneumoniae carbapenemase (KPC) transposon Tn4401.</title>
        <authorList>
            <person name="Sheppard A.E."/>
            <person name="Barry K.E."/>
            <person name="Parikh H.I."/>
            <person name="Vegesana K."/>
            <person name="Sebra R."/>
            <person name="George S."/>
            <person name="Sanderson N.D."/>
            <person name="Stoesser N."/>
            <person name="Eyre D.W."/>
            <person name="Crook D.W."/>
            <person name="Walker A.S."/>
            <person name="Mathers A.J."/>
        </authorList>
    </citation>
    <scope>NUCLEOTIDE SEQUENCE [LARGE SCALE GENOMIC DNA]</scope>
    <source>
        <strain evidence="4 6">CAV1921</strain>
    </source>
</reference>
<keyword evidence="1" id="KW-0812">Transmembrane</keyword>
<keyword evidence="6" id="KW-1185">Reference proteome</keyword>
<dbReference type="EMBL" id="CP145163">
    <property type="protein sequence ID" value="WWC10051.1"/>
    <property type="molecule type" value="Genomic_DNA"/>
</dbReference>
<evidence type="ECO:0000313" key="5">
    <source>
        <dbReference type="Proteomes" id="UP000229713"/>
    </source>
</evidence>
<dbReference type="Proteomes" id="UP001350972">
    <property type="component" value="Chromosome"/>
</dbReference>